<feature type="transmembrane region" description="Helical" evidence="10">
    <location>
        <begin position="505"/>
        <end position="527"/>
    </location>
</feature>
<protein>
    <submittedName>
        <fullName evidence="11">CSON007854 protein</fullName>
    </submittedName>
</protein>
<dbReference type="PRINTS" id="PR00176">
    <property type="entry name" value="NANEUSMPORT"/>
</dbReference>
<feature type="transmembrane region" description="Helical" evidence="10">
    <location>
        <begin position="471"/>
        <end position="493"/>
    </location>
</feature>
<keyword evidence="3" id="KW-0813">Transport</keyword>
<dbReference type="InterPro" id="IPR037272">
    <property type="entry name" value="SNS_sf"/>
</dbReference>
<keyword evidence="4 10" id="KW-0812">Transmembrane</keyword>
<dbReference type="GO" id="GO:0089718">
    <property type="term" value="P:amino acid import across plasma membrane"/>
    <property type="evidence" value="ECO:0007669"/>
    <property type="project" value="TreeGrafter"/>
</dbReference>
<dbReference type="InterPro" id="IPR000175">
    <property type="entry name" value="Na/ntran_symport"/>
</dbReference>
<keyword evidence="9" id="KW-1015">Disulfide bond</keyword>
<feature type="transmembrane region" description="Helical" evidence="10">
    <location>
        <begin position="185"/>
        <end position="205"/>
    </location>
</feature>
<gene>
    <name evidence="11" type="primary">CSON007854</name>
</gene>
<dbReference type="PANTHER" id="PTHR11616">
    <property type="entry name" value="SODIUM/CHLORIDE DEPENDENT TRANSPORTER"/>
    <property type="match status" value="1"/>
</dbReference>
<feature type="transmembrane region" description="Helical" evidence="10">
    <location>
        <begin position="396"/>
        <end position="414"/>
    </location>
</feature>
<feature type="binding site" evidence="8">
    <location>
        <position position="371"/>
    </location>
    <ligand>
        <name>Na(+)</name>
        <dbReference type="ChEBI" id="CHEBI:29101"/>
        <label>1</label>
    </ligand>
</feature>
<feature type="transmembrane region" description="Helical" evidence="10">
    <location>
        <begin position="42"/>
        <end position="62"/>
    </location>
</feature>
<dbReference type="GO" id="GO:0005886">
    <property type="term" value="C:plasma membrane"/>
    <property type="evidence" value="ECO:0007669"/>
    <property type="project" value="TreeGrafter"/>
</dbReference>
<dbReference type="OMA" id="AARXTAN"/>
<feature type="transmembrane region" description="Helical" evidence="10">
    <location>
        <begin position="296"/>
        <end position="320"/>
    </location>
</feature>
<name>A0A336LY90_CULSO</name>
<evidence type="ECO:0000256" key="6">
    <source>
        <dbReference type="ARBA" id="ARBA00022989"/>
    </source>
</evidence>
<evidence type="ECO:0000256" key="4">
    <source>
        <dbReference type="ARBA" id="ARBA00022692"/>
    </source>
</evidence>
<keyword evidence="8" id="KW-0479">Metal-binding</keyword>
<evidence type="ECO:0000256" key="8">
    <source>
        <dbReference type="PIRSR" id="PIRSR600175-1"/>
    </source>
</evidence>
<feature type="binding site" evidence="8">
    <location>
        <position position="24"/>
    </location>
    <ligand>
        <name>Na(+)</name>
        <dbReference type="ChEBI" id="CHEBI:29101"/>
        <label>1</label>
    </ligand>
</feature>
<reference evidence="11" key="1">
    <citation type="submission" date="2018-07" db="EMBL/GenBank/DDBJ databases">
        <authorList>
            <person name="Quirk P.G."/>
            <person name="Krulwich T.A."/>
        </authorList>
    </citation>
    <scope>NUCLEOTIDE SEQUENCE</scope>
</reference>
<keyword evidence="6 10" id="KW-1133">Transmembrane helix</keyword>
<organism evidence="11">
    <name type="scientific">Culicoides sonorensis</name>
    <name type="common">Biting midge</name>
    <dbReference type="NCBI Taxonomy" id="179676"/>
    <lineage>
        <taxon>Eukaryota</taxon>
        <taxon>Metazoa</taxon>
        <taxon>Ecdysozoa</taxon>
        <taxon>Arthropoda</taxon>
        <taxon>Hexapoda</taxon>
        <taxon>Insecta</taxon>
        <taxon>Pterygota</taxon>
        <taxon>Neoptera</taxon>
        <taxon>Endopterygota</taxon>
        <taxon>Diptera</taxon>
        <taxon>Nematocera</taxon>
        <taxon>Chironomoidea</taxon>
        <taxon>Ceratopogonidae</taxon>
        <taxon>Ceratopogoninae</taxon>
        <taxon>Culicoides</taxon>
        <taxon>Monoculicoides</taxon>
    </lineage>
</organism>
<feature type="transmembrane region" description="Helical" evidence="10">
    <location>
        <begin position="214"/>
        <end position="240"/>
    </location>
</feature>
<dbReference type="EMBL" id="UFQT01000295">
    <property type="protein sequence ID" value="SSX22935.1"/>
    <property type="molecule type" value="Genomic_DNA"/>
</dbReference>
<evidence type="ECO:0000256" key="10">
    <source>
        <dbReference type="SAM" id="Phobius"/>
    </source>
</evidence>
<accession>A0A336LY90</accession>
<feature type="transmembrane region" description="Helical" evidence="10">
    <location>
        <begin position="260"/>
        <end position="284"/>
    </location>
</feature>
<dbReference type="GO" id="GO:0046872">
    <property type="term" value="F:metal ion binding"/>
    <property type="evidence" value="ECO:0007669"/>
    <property type="project" value="UniProtKB-KW"/>
</dbReference>
<keyword evidence="7 10" id="KW-0472">Membrane</keyword>
<feature type="binding site" evidence="8">
    <location>
        <position position="21"/>
    </location>
    <ligand>
        <name>Na(+)</name>
        <dbReference type="ChEBI" id="CHEBI:29101"/>
        <label>1</label>
    </ligand>
</feature>
<keyword evidence="5" id="KW-0769">Symport</keyword>
<sequence>MVVVDREKWASKAEFILSSLGYCVGMGNVWRFPYLCYRGGGGAFLVPYLLMLFLCGVPLYLLETSLGQFSSLSAISIFKTMAPALKGCGYAILLVNFIVTMQYNLLISYPILFLWECFKAAVPWKTCGNSWNTEKCVPVNQNNASAIFALNANLTQAEKFKTAADEFFHNQILNISSGPSEVGEIVWPMFVINILSWIVLFLCVVKGVKSVGKVVYVSATFPYLILGILFVRGITLPGAWDGIKYYIVPEWNKLLNLEVWADAACQIFFSVGPGWGGIINMASYNNFDNNLKTDSTFLPIVNCGTSIFAGFVVFSVLGYLSNRTGIPVESVATGGPSLAFVMYPEAIGLLPYANFFAICFFLMLYSLGLDSCFVQIETIITCITDEFPKLRKNKHIVAFIVVFAMALGSMMFVFQNGMYLIQVIDWYSSPLTIILVCFCEVIMVSYCYGLGNIIRDIEYMLGIRMGLWWKVCWKVINPLVLIFIFATVLKYNTKVTYNGVEFPDWAIILGWLSSLVSLLLIPGYFIYKFITVKGSFTERTSLCLTVHDWGPADEVTKREYQAYKNKMI</sequence>
<comment type="subcellular location">
    <subcellularLocation>
        <location evidence="1">Membrane</location>
        <topology evidence="1">Multi-pass membrane protein</topology>
    </subcellularLocation>
</comment>
<feature type="transmembrane region" description="Helical" evidence="10">
    <location>
        <begin position="426"/>
        <end position="450"/>
    </location>
</feature>
<dbReference type="Pfam" id="PF00209">
    <property type="entry name" value="SNF"/>
    <property type="match status" value="1"/>
</dbReference>
<evidence type="ECO:0000256" key="3">
    <source>
        <dbReference type="ARBA" id="ARBA00022448"/>
    </source>
</evidence>
<dbReference type="PANTHER" id="PTHR11616:SF241">
    <property type="entry name" value="SODIUM- AND CHLORIDE-DEPENDENT GLYCINE TRANSPORTER 2"/>
    <property type="match status" value="1"/>
</dbReference>
<feature type="binding site" evidence="8">
    <location>
        <position position="302"/>
    </location>
    <ligand>
        <name>Na(+)</name>
        <dbReference type="ChEBI" id="CHEBI:29101"/>
        <label>1</label>
    </ligand>
</feature>
<feature type="binding site" evidence="8">
    <location>
        <position position="28"/>
    </location>
    <ligand>
        <name>Na(+)</name>
        <dbReference type="ChEBI" id="CHEBI:29101"/>
        <label>1</label>
    </ligand>
</feature>
<feature type="transmembrane region" description="Helical" evidence="10">
    <location>
        <begin position="12"/>
        <end position="30"/>
    </location>
</feature>
<feature type="binding site" evidence="8">
    <location>
        <position position="270"/>
    </location>
    <ligand>
        <name>Na(+)</name>
        <dbReference type="ChEBI" id="CHEBI:29101"/>
        <label>1</label>
    </ligand>
</feature>
<keyword evidence="8" id="KW-0915">Sodium</keyword>
<feature type="transmembrane region" description="Helical" evidence="10">
    <location>
        <begin position="83"/>
        <end position="105"/>
    </location>
</feature>
<evidence type="ECO:0000256" key="9">
    <source>
        <dbReference type="PIRSR" id="PIRSR600175-2"/>
    </source>
</evidence>
<proteinExistence type="inferred from homology"/>
<evidence type="ECO:0000256" key="2">
    <source>
        <dbReference type="ARBA" id="ARBA00006459"/>
    </source>
</evidence>
<dbReference type="PROSITE" id="PS50267">
    <property type="entry name" value="NA_NEUROTRAN_SYMP_3"/>
    <property type="match status" value="1"/>
</dbReference>
<evidence type="ECO:0000256" key="1">
    <source>
        <dbReference type="ARBA" id="ARBA00004141"/>
    </source>
</evidence>
<dbReference type="AlphaFoldDB" id="A0A336LY90"/>
<feature type="binding site" evidence="8">
    <location>
        <position position="370"/>
    </location>
    <ligand>
        <name>Na(+)</name>
        <dbReference type="ChEBI" id="CHEBI:29101"/>
        <label>1</label>
    </ligand>
</feature>
<feature type="binding site" evidence="8">
    <location>
        <position position="367"/>
    </location>
    <ligand>
        <name>Na(+)</name>
        <dbReference type="ChEBI" id="CHEBI:29101"/>
        <label>1</label>
    </ligand>
</feature>
<evidence type="ECO:0000256" key="5">
    <source>
        <dbReference type="ARBA" id="ARBA00022847"/>
    </source>
</evidence>
<feature type="transmembrane region" description="Helical" evidence="10">
    <location>
        <begin position="340"/>
        <end position="365"/>
    </location>
</feature>
<dbReference type="VEuPathDB" id="VectorBase:CSON007854"/>
<comment type="similarity">
    <text evidence="2">Belongs to the sodium:neurotransmitter symporter (SNF) (TC 2.A.22) family.</text>
</comment>
<evidence type="ECO:0000313" key="11">
    <source>
        <dbReference type="EMBL" id="SSX22935.1"/>
    </source>
</evidence>
<dbReference type="SUPFAM" id="SSF161070">
    <property type="entry name" value="SNF-like"/>
    <property type="match status" value="1"/>
</dbReference>
<dbReference type="GO" id="GO:0005283">
    <property type="term" value="F:amino acid:sodium symporter activity"/>
    <property type="evidence" value="ECO:0007669"/>
    <property type="project" value="TreeGrafter"/>
</dbReference>
<evidence type="ECO:0000256" key="7">
    <source>
        <dbReference type="ARBA" id="ARBA00023136"/>
    </source>
</evidence>
<feature type="disulfide bond" evidence="9">
    <location>
        <begin position="127"/>
        <end position="136"/>
    </location>
</feature>